<keyword evidence="2" id="KW-1185">Reference proteome</keyword>
<evidence type="ECO:0000313" key="2">
    <source>
        <dbReference type="Proteomes" id="UP000593577"/>
    </source>
</evidence>
<reference evidence="1 2" key="1">
    <citation type="journal article" date="2019" name="Genome Biol. Evol.">
        <title>Insights into the evolution of the New World diploid cottons (Gossypium, subgenus Houzingenia) based on genome sequencing.</title>
        <authorList>
            <person name="Grover C.E."/>
            <person name="Arick M.A. 2nd"/>
            <person name="Thrash A."/>
            <person name="Conover J.L."/>
            <person name="Sanders W.S."/>
            <person name="Peterson D.G."/>
            <person name="Frelichowski J.E."/>
            <person name="Scheffler J.A."/>
            <person name="Scheffler B.E."/>
            <person name="Wendel J.F."/>
        </authorList>
    </citation>
    <scope>NUCLEOTIDE SEQUENCE [LARGE SCALE GENOMIC DNA]</scope>
    <source>
        <strain evidence="1">185</strain>
        <tissue evidence="1">Leaf</tissue>
    </source>
</reference>
<dbReference type="AlphaFoldDB" id="A0A7J8WVP0"/>
<dbReference type="EMBL" id="JABFAA010000003">
    <property type="protein sequence ID" value="MBA0678930.1"/>
    <property type="molecule type" value="Genomic_DNA"/>
</dbReference>
<evidence type="ECO:0000313" key="1">
    <source>
        <dbReference type="EMBL" id="MBA0678930.1"/>
    </source>
</evidence>
<gene>
    <name evidence="1" type="ORF">Goari_020247</name>
</gene>
<sequence length="26" mass="3060">MGEKNYALEVGAMPWERFVEAKEEFV</sequence>
<dbReference type="Proteomes" id="UP000593577">
    <property type="component" value="Unassembled WGS sequence"/>
</dbReference>
<accession>A0A7J8WVP0</accession>
<protein>
    <submittedName>
        <fullName evidence="1">Uncharacterized protein</fullName>
    </submittedName>
</protein>
<proteinExistence type="predicted"/>
<comment type="caution">
    <text evidence="1">The sequence shown here is derived from an EMBL/GenBank/DDBJ whole genome shotgun (WGS) entry which is preliminary data.</text>
</comment>
<organism evidence="1 2">
    <name type="scientific">Gossypium aridum</name>
    <name type="common">American cotton</name>
    <name type="synonym">Erioxylum aridum</name>
    <dbReference type="NCBI Taxonomy" id="34290"/>
    <lineage>
        <taxon>Eukaryota</taxon>
        <taxon>Viridiplantae</taxon>
        <taxon>Streptophyta</taxon>
        <taxon>Embryophyta</taxon>
        <taxon>Tracheophyta</taxon>
        <taxon>Spermatophyta</taxon>
        <taxon>Magnoliopsida</taxon>
        <taxon>eudicotyledons</taxon>
        <taxon>Gunneridae</taxon>
        <taxon>Pentapetalae</taxon>
        <taxon>rosids</taxon>
        <taxon>malvids</taxon>
        <taxon>Malvales</taxon>
        <taxon>Malvaceae</taxon>
        <taxon>Malvoideae</taxon>
        <taxon>Gossypium</taxon>
    </lineage>
</organism>
<name>A0A7J8WVP0_GOSAI</name>